<dbReference type="RefSeq" id="WP_142048197.1">
    <property type="nucleotide sequence ID" value="NZ_VFPA01000001.1"/>
</dbReference>
<dbReference type="Pfam" id="PF13439">
    <property type="entry name" value="Glyco_transf_4"/>
    <property type="match status" value="1"/>
</dbReference>
<dbReference type="OrthoDB" id="9801609at2"/>
<dbReference type="AlphaFoldDB" id="A0A543DXJ2"/>
<reference evidence="4 5" key="1">
    <citation type="submission" date="2019-06" db="EMBL/GenBank/DDBJ databases">
        <title>Sequencing the genomes of 1000 actinobacteria strains.</title>
        <authorList>
            <person name="Klenk H.-P."/>
        </authorList>
    </citation>
    <scope>NUCLEOTIDE SEQUENCE [LARGE SCALE GENOMIC DNA]</scope>
    <source>
        <strain evidence="4 5">DSM 45301</strain>
    </source>
</reference>
<keyword evidence="2 4" id="KW-0808">Transferase</keyword>
<comment type="caution">
    <text evidence="4">The sequence shown here is derived from an EMBL/GenBank/DDBJ whole genome shotgun (WGS) entry which is preliminary data.</text>
</comment>
<dbReference type="Pfam" id="PF13692">
    <property type="entry name" value="Glyco_trans_1_4"/>
    <property type="match status" value="1"/>
</dbReference>
<accession>A0A543DXJ2</accession>
<dbReference type="Proteomes" id="UP000315677">
    <property type="component" value="Unassembled WGS sequence"/>
</dbReference>
<sequence length="355" mass="39373">MKVLFDCRYVRTGHHDGISRYTVGLVGELARLHPGVELLVSDERQLAALPDLPWHRVSAPTSIREPLVARQVRRIGADVVFSPMQTMGSWGRDYALVLTLHDLIYYRNRTPPPEFALPIRLLWRLYHLAWWPQRVLLNRADAVVTVSETTAGLIAAHRLTRRPVTVVPNAPEPAPDLPRLPRTGALVYMGSFMPYKNVATLASAMPSLPDHELHLMSRVPPEERARLPALAPGGRIVFHDGASDETYRDVLRGATALVSASRDEGFGIPLVEAMALGTPLVVSDIPVFREVGGDAAAYVEPDDVGGFARAVRELDDPEVWDRRSAAARTRAQHYTWEASARILLALLERVTPARP</sequence>
<evidence type="ECO:0000313" key="5">
    <source>
        <dbReference type="Proteomes" id="UP000315677"/>
    </source>
</evidence>
<name>A0A543DXJ2_9PSEU</name>
<dbReference type="EMBL" id="VFPA01000001">
    <property type="protein sequence ID" value="TQM14052.1"/>
    <property type="molecule type" value="Genomic_DNA"/>
</dbReference>
<dbReference type="Gene3D" id="3.40.50.2000">
    <property type="entry name" value="Glycogen Phosphorylase B"/>
    <property type="match status" value="2"/>
</dbReference>
<dbReference type="CDD" id="cd03809">
    <property type="entry name" value="GT4_MtfB-like"/>
    <property type="match status" value="1"/>
</dbReference>
<dbReference type="PANTHER" id="PTHR46401:SF8">
    <property type="entry name" value="BLL6006 PROTEIN"/>
    <property type="match status" value="1"/>
</dbReference>
<gene>
    <name evidence="4" type="ORF">FB558_0810</name>
</gene>
<evidence type="ECO:0000313" key="4">
    <source>
        <dbReference type="EMBL" id="TQM14052.1"/>
    </source>
</evidence>
<organism evidence="4 5">
    <name type="scientific">Pseudonocardia kunmingensis</name>
    <dbReference type="NCBI Taxonomy" id="630975"/>
    <lineage>
        <taxon>Bacteria</taxon>
        <taxon>Bacillati</taxon>
        <taxon>Actinomycetota</taxon>
        <taxon>Actinomycetes</taxon>
        <taxon>Pseudonocardiales</taxon>
        <taxon>Pseudonocardiaceae</taxon>
        <taxon>Pseudonocardia</taxon>
    </lineage>
</organism>
<evidence type="ECO:0000256" key="1">
    <source>
        <dbReference type="ARBA" id="ARBA00022676"/>
    </source>
</evidence>
<proteinExistence type="predicted"/>
<dbReference type="GO" id="GO:0016757">
    <property type="term" value="F:glycosyltransferase activity"/>
    <property type="evidence" value="ECO:0007669"/>
    <property type="project" value="UniProtKB-KW"/>
</dbReference>
<dbReference type="SUPFAM" id="SSF53756">
    <property type="entry name" value="UDP-Glycosyltransferase/glycogen phosphorylase"/>
    <property type="match status" value="1"/>
</dbReference>
<protein>
    <submittedName>
        <fullName evidence="4">Glycosyltransferase involved in cell wall biosynthesis</fullName>
    </submittedName>
</protein>
<evidence type="ECO:0000259" key="3">
    <source>
        <dbReference type="Pfam" id="PF13439"/>
    </source>
</evidence>
<keyword evidence="1" id="KW-0328">Glycosyltransferase</keyword>
<keyword evidence="5" id="KW-1185">Reference proteome</keyword>
<dbReference type="InterPro" id="IPR028098">
    <property type="entry name" value="Glyco_trans_4-like_N"/>
</dbReference>
<dbReference type="PANTHER" id="PTHR46401">
    <property type="entry name" value="GLYCOSYLTRANSFERASE WBBK-RELATED"/>
    <property type="match status" value="1"/>
</dbReference>
<evidence type="ECO:0000256" key="2">
    <source>
        <dbReference type="ARBA" id="ARBA00022679"/>
    </source>
</evidence>
<feature type="domain" description="Glycosyltransferase subfamily 4-like N-terminal" evidence="3">
    <location>
        <begin position="16"/>
        <end position="170"/>
    </location>
</feature>